<evidence type="ECO:0000313" key="4">
    <source>
        <dbReference type="Proteomes" id="UP000578449"/>
    </source>
</evidence>
<keyword evidence="1" id="KW-0723">Serine/threonine-protein kinase</keyword>
<comment type="caution">
    <text evidence="3">The sequence shown here is derived from an EMBL/GenBank/DDBJ whole genome shotgun (WGS) entry which is preliminary data.</text>
</comment>
<evidence type="ECO:0000256" key="1">
    <source>
        <dbReference type="ARBA" id="ARBA00022527"/>
    </source>
</evidence>
<dbReference type="EMBL" id="JACHGN010000025">
    <property type="protein sequence ID" value="MBB5138796.1"/>
    <property type="molecule type" value="Genomic_DNA"/>
</dbReference>
<dbReference type="InterPro" id="IPR050267">
    <property type="entry name" value="Anti-sigma-factor_SerPK"/>
</dbReference>
<gene>
    <name evidence="3" type="ORF">HNP84_008554</name>
</gene>
<name>A0A840PIU8_9ACTN</name>
<keyword evidence="4" id="KW-1185">Reference proteome</keyword>
<dbReference type="RefSeq" id="WP_185055651.1">
    <property type="nucleotide sequence ID" value="NZ_BAABIX010000033.1"/>
</dbReference>
<evidence type="ECO:0000259" key="2">
    <source>
        <dbReference type="Pfam" id="PF13581"/>
    </source>
</evidence>
<organism evidence="3 4">
    <name type="scientific">Thermocatellispora tengchongensis</name>
    <dbReference type="NCBI Taxonomy" id="1073253"/>
    <lineage>
        <taxon>Bacteria</taxon>
        <taxon>Bacillati</taxon>
        <taxon>Actinomycetota</taxon>
        <taxon>Actinomycetes</taxon>
        <taxon>Streptosporangiales</taxon>
        <taxon>Streptosporangiaceae</taxon>
        <taxon>Thermocatellispora</taxon>
    </lineage>
</organism>
<dbReference type="GO" id="GO:0004674">
    <property type="term" value="F:protein serine/threonine kinase activity"/>
    <property type="evidence" value="ECO:0007669"/>
    <property type="project" value="UniProtKB-KW"/>
</dbReference>
<dbReference type="SUPFAM" id="SSF55874">
    <property type="entry name" value="ATPase domain of HSP90 chaperone/DNA topoisomerase II/histidine kinase"/>
    <property type="match status" value="1"/>
</dbReference>
<dbReference type="Pfam" id="PF13581">
    <property type="entry name" value="HATPase_c_2"/>
    <property type="match status" value="1"/>
</dbReference>
<dbReference type="AlphaFoldDB" id="A0A840PIU8"/>
<dbReference type="Gene3D" id="3.30.565.10">
    <property type="entry name" value="Histidine kinase-like ATPase, C-terminal domain"/>
    <property type="match status" value="1"/>
</dbReference>
<keyword evidence="1" id="KW-0418">Kinase</keyword>
<reference evidence="3 4" key="1">
    <citation type="submission" date="2020-08" db="EMBL/GenBank/DDBJ databases">
        <title>Genomic Encyclopedia of Type Strains, Phase IV (KMG-IV): sequencing the most valuable type-strain genomes for metagenomic binning, comparative biology and taxonomic classification.</title>
        <authorList>
            <person name="Goeker M."/>
        </authorList>
    </citation>
    <scope>NUCLEOTIDE SEQUENCE [LARGE SCALE GENOMIC DNA]</scope>
    <source>
        <strain evidence="3 4">DSM 45615</strain>
    </source>
</reference>
<proteinExistence type="predicted"/>
<dbReference type="Proteomes" id="UP000578449">
    <property type="component" value="Unassembled WGS sequence"/>
</dbReference>
<sequence>MPVTVSTCVLDGTPSAPHACRAFVSTALAAHPRLDDLALIASELVANSVRHSFSRLPGGRVSVRVIEGAGCDGTAFAGVKVTDDGSSTRPLVRRRVELSESGYGLALVAALADRWGHYSVDNKRTVWAAVRT</sequence>
<keyword evidence="1" id="KW-0808">Transferase</keyword>
<dbReference type="InterPro" id="IPR003594">
    <property type="entry name" value="HATPase_dom"/>
</dbReference>
<dbReference type="PANTHER" id="PTHR35526:SF3">
    <property type="entry name" value="ANTI-SIGMA-F FACTOR RSBW"/>
    <property type="match status" value="1"/>
</dbReference>
<evidence type="ECO:0000313" key="3">
    <source>
        <dbReference type="EMBL" id="MBB5138796.1"/>
    </source>
</evidence>
<dbReference type="CDD" id="cd16936">
    <property type="entry name" value="HATPase_RsbW-like"/>
    <property type="match status" value="1"/>
</dbReference>
<dbReference type="PANTHER" id="PTHR35526">
    <property type="entry name" value="ANTI-SIGMA-F FACTOR RSBW-RELATED"/>
    <property type="match status" value="1"/>
</dbReference>
<dbReference type="InterPro" id="IPR036890">
    <property type="entry name" value="HATPase_C_sf"/>
</dbReference>
<feature type="domain" description="Histidine kinase/HSP90-like ATPase" evidence="2">
    <location>
        <begin position="18"/>
        <end position="127"/>
    </location>
</feature>
<accession>A0A840PIU8</accession>
<protein>
    <submittedName>
        <fullName evidence="3">Anti-sigma regulatory factor (Ser/Thr protein kinase)</fullName>
    </submittedName>
</protein>